<reference evidence="3" key="1">
    <citation type="journal article" date="2019" name="Int. J. Syst. Evol. Microbiol.">
        <title>The Global Catalogue of Microorganisms (GCM) 10K type strain sequencing project: providing services to taxonomists for standard genome sequencing and annotation.</title>
        <authorList>
            <consortium name="The Broad Institute Genomics Platform"/>
            <consortium name="The Broad Institute Genome Sequencing Center for Infectious Disease"/>
            <person name="Wu L."/>
            <person name="Ma J."/>
        </authorList>
    </citation>
    <scope>NUCLEOTIDE SEQUENCE [LARGE SCALE GENOMIC DNA]</scope>
    <source>
        <strain evidence="3">JCM 14969</strain>
    </source>
</reference>
<sequence length="375" mass="40568">MAEQAKAAVRISEAHHSSWNGKLGVAAPDRKVRGAVTWDNTIEYNAARVTEPLQDMFDNARVYNQDPKTLQSYREAVKTVLHENTHVLAAEGTQHSDAKDAFQTPSVKGLEEGVTELYSYNNLDRYIDDLGLEEIAPGISSADANRSYKQYVPAAESFTGGIARASGVERDEVVRRLAVVNAEQKFRVAAETLYDNSDLPGLIPQQEREAALQRIETSMKPPFEALPDLDKSDDQSLRRESAKAGGRAVDAGLAEVRALRGQWSAPQQGQRVELDATRAPQQSTRQTQQTTPQGPQNAQQAQEPQRGRQPAGVGAQAAANGVQSPQSGDLQHAMRAGLSGTAQMSSARPLAAGEQGSRRGGVQTGQQHQGPEREG</sequence>
<evidence type="ECO:0000256" key="1">
    <source>
        <dbReference type="SAM" id="MobiDB-lite"/>
    </source>
</evidence>
<comment type="caution">
    <text evidence="2">The sequence shown here is derived from an EMBL/GenBank/DDBJ whole genome shotgun (WGS) entry which is preliminary data.</text>
</comment>
<feature type="region of interest" description="Disordered" evidence="1">
    <location>
        <begin position="261"/>
        <end position="375"/>
    </location>
</feature>
<proteinExistence type="predicted"/>
<accession>A0ABP4Q937</accession>
<evidence type="ECO:0000313" key="3">
    <source>
        <dbReference type="Proteomes" id="UP001500393"/>
    </source>
</evidence>
<feature type="region of interest" description="Disordered" evidence="1">
    <location>
        <begin position="219"/>
        <end position="248"/>
    </location>
</feature>
<protein>
    <submittedName>
        <fullName evidence="2">Uncharacterized protein</fullName>
    </submittedName>
</protein>
<dbReference type="Proteomes" id="UP001500393">
    <property type="component" value="Unassembled WGS sequence"/>
</dbReference>
<dbReference type="EMBL" id="BAAAOS010000053">
    <property type="protein sequence ID" value="GAA1602831.1"/>
    <property type="molecule type" value="Genomic_DNA"/>
</dbReference>
<gene>
    <name evidence="2" type="ORF">GCM10009789_66050</name>
</gene>
<name>A0ABP4Q937_9ACTN</name>
<feature type="compositionally biased region" description="Low complexity" evidence="1">
    <location>
        <begin position="277"/>
        <end position="323"/>
    </location>
</feature>
<keyword evidence="3" id="KW-1185">Reference proteome</keyword>
<organism evidence="2 3">
    <name type="scientific">Kribbella sancticallisti</name>
    <dbReference type="NCBI Taxonomy" id="460087"/>
    <lineage>
        <taxon>Bacteria</taxon>
        <taxon>Bacillati</taxon>
        <taxon>Actinomycetota</taxon>
        <taxon>Actinomycetes</taxon>
        <taxon>Propionibacteriales</taxon>
        <taxon>Kribbellaceae</taxon>
        <taxon>Kribbella</taxon>
    </lineage>
</organism>
<evidence type="ECO:0000313" key="2">
    <source>
        <dbReference type="EMBL" id="GAA1602831.1"/>
    </source>
</evidence>
<feature type="compositionally biased region" description="Basic and acidic residues" evidence="1">
    <location>
        <begin position="228"/>
        <end position="242"/>
    </location>
</feature>